<dbReference type="Pfam" id="PF02909">
    <property type="entry name" value="TetR_C_1"/>
    <property type="match status" value="1"/>
</dbReference>
<dbReference type="STRING" id="2041.AERYTH_02905"/>
<dbReference type="PANTHER" id="PTHR30055">
    <property type="entry name" value="HTH-TYPE TRANSCRIPTIONAL REGULATOR RUTR"/>
    <property type="match status" value="1"/>
</dbReference>
<protein>
    <recommendedName>
        <fullName evidence="6">HTH tetR-type domain-containing protein</fullName>
    </recommendedName>
</protein>
<evidence type="ECO:0000256" key="1">
    <source>
        <dbReference type="ARBA" id="ARBA00023015"/>
    </source>
</evidence>
<proteinExistence type="predicted"/>
<dbReference type="OrthoDB" id="2570341at2"/>
<dbReference type="Pfam" id="PF00440">
    <property type="entry name" value="TetR_N"/>
    <property type="match status" value="1"/>
</dbReference>
<dbReference type="InterPro" id="IPR050109">
    <property type="entry name" value="HTH-type_TetR-like_transc_reg"/>
</dbReference>
<evidence type="ECO:0000256" key="4">
    <source>
        <dbReference type="PROSITE-ProRule" id="PRU00335"/>
    </source>
</evidence>
<dbReference type="RefSeq" id="WP_067854428.1">
    <property type="nucleotide sequence ID" value="NZ_CP011502.1"/>
</dbReference>
<keyword evidence="1" id="KW-0805">Transcription regulation</keyword>
<feature type="domain" description="HTH tetR-type" evidence="6">
    <location>
        <begin position="10"/>
        <end position="70"/>
    </location>
</feature>
<evidence type="ECO:0000256" key="3">
    <source>
        <dbReference type="ARBA" id="ARBA00023163"/>
    </source>
</evidence>
<dbReference type="PATRIC" id="fig|2041.4.peg.612"/>
<evidence type="ECO:0000313" key="8">
    <source>
        <dbReference type="Proteomes" id="UP000067689"/>
    </source>
</evidence>
<dbReference type="PROSITE" id="PS50977">
    <property type="entry name" value="HTH_TETR_2"/>
    <property type="match status" value="1"/>
</dbReference>
<dbReference type="AlphaFoldDB" id="A0A0U3SYT9"/>
<reference evidence="7 8" key="1">
    <citation type="journal article" date="1991" name="Int. J. Syst. Bacteriol.">
        <title>Description of the erythromycin-producing bacterium Arthrobacter sp. strain NRRL B-3381 as Aeromicrobium erythreum gen. nov., sp. nov.</title>
        <authorList>
            <person name="Miller E.S."/>
            <person name="Woese C.R."/>
            <person name="Brenner S."/>
        </authorList>
    </citation>
    <scope>NUCLEOTIDE SEQUENCE [LARGE SCALE GENOMIC DNA]</scope>
    <source>
        <strain evidence="7 8">AR18</strain>
    </source>
</reference>
<keyword evidence="3" id="KW-0804">Transcription</keyword>
<dbReference type="InterPro" id="IPR004111">
    <property type="entry name" value="Repressor_TetR_C"/>
</dbReference>
<dbReference type="Gene3D" id="1.10.10.60">
    <property type="entry name" value="Homeodomain-like"/>
    <property type="match status" value="1"/>
</dbReference>
<dbReference type="KEGG" id="aer:AERYTH_02905"/>
<dbReference type="InterPro" id="IPR001647">
    <property type="entry name" value="HTH_TetR"/>
</dbReference>
<dbReference type="GO" id="GO:0000976">
    <property type="term" value="F:transcription cis-regulatory region binding"/>
    <property type="evidence" value="ECO:0007669"/>
    <property type="project" value="TreeGrafter"/>
</dbReference>
<name>A0A0U3SYT9_9ACTN</name>
<sequence>MPSTPSRRGTLSRRTIAEAALQLIDEEGVGAASMRAIGKRLGVEAMSLYKHVGTRDDLLDAVVDLVVAELDADPEVLRTAEHGWRDYLERLARGVRRYALAHPHAFPVVATRPSEAPWMNPPLRSLAWIESVLEALEAEGFDDDEVVFAYRSFNSFLLGYLLMETGARTLRDPKDGDGSFGAGADASEAVPGGLSPTRDADQQDAVAEASTPEQVIDPAGMVDEGTYPTIHRHAARLAADRYAEEFERALAEMLDGIASRLAE</sequence>
<keyword evidence="2 4" id="KW-0238">DNA-binding</keyword>
<dbReference type="PANTHER" id="PTHR30055:SF151">
    <property type="entry name" value="TRANSCRIPTIONAL REGULATORY PROTEIN"/>
    <property type="match status" value="1"/>
</dbReference>
<evidence type="ECO:0000259" key="6">
    <source>
        <dbReference type="PROSITE" id="PS50977"/>
    </source>
</evidence>
<dbReference type="SUPFAM" id="SSF46689">
    <property type="entry name" value="Homeodomain-like"/>
    <property type="match status" value="1"/>
</dbReference>
<dbReference type="PRINTS" id="PR00455">
    <property type="entry name" value="HTHTETR"/>
</dbReference>
<keyword evidence="8" id="KW-1185">Reference proteome</keyword>
<evidence type="ECO:0000256" key="2">
    <source>
        <dbReference type="ARBA" id="ARBA00023125"/>
    </source>
</evidence>
<dbReference type="GO" id="GO:0045892">
    <property type="term" value="P:negative regulation of DNA-templated transcription"/>
    <property type="evidence" value="ECO:0007669"/>
    <property type="project" value="InterPro"/>
</dbReference>
<dbReference type="SUPFAM" id="SSF48498">
    <property type="entry name" value="Tetracyclin repressor-like, C-terminal domain"/>
    <property type="match status" value="1"/>
</dbReference>
<gene>
    <name evidence="7" type="ORF">AERYTH_02905</name>
</gene>
<dbReference type="EMBL" id="CP011502">
    <property type="protein sequence ID" value="ALX03722.1"/>
    <property type="molecule type" value="Genomic_DNA"/>
</dbReference>
<accession>A0A0U3SYT9</accession>
<feature type="DNA-binding region" description="H-T-H motif" evidence="4">
    <location>
        <begin position="33"/>
        <end position="52"/>
    </location>
</feature>
<dbReference type="InterPro" id="IPR036271">
    <property type="entry name" value="Tet_transcr_reg_TetR-rel_C_sf"/>
</dbReference>
<dbReference type="Proteomes" id="UP000067689">
    <property type="component" value="Chromosome"/>
</dbReference>
<evidence type="ECO:0000256" key="5">
    <source>
        <dbReference type="SAM" id="MobiDB-lite"/>
    </source>
</evidence>
<dbReference type="Gene3D" id="1.10.357.10">
    <property type="entry name" value="Tetracycline Repressor, domain 2"/>
    <property type="match status" value="1"/>
</dbReference>
<dbReference type="GO" id="GO:0003700">
    <property type="term" value="F:DNA-binding transcription factor activity"/>
    <property type="evidence" value="ECO:0007669"/>
    <property type="project" value="TreeGrafter"/>
</dbReference>
<dbReference type="InterPro" id="IPR009057">
    <property type="entry name" value="Homeodomain-like_sf"/>
</dbReference>
<feature type="region of interest" description="Disordered" evidence="5">
    <location>
        <begin position="173"/>
        <end position="222"/>
    </location>
</feature>
<evidence type="ECO:0000313" key="7">
    <source>
        <dbReference type="EMBL" id="ALX03722.1"/>
    </source>
</evidence>
<organism evidence="7 8">
    <name type="scientific">Aeromicrobium erythreum</name>
    <dbReference type="NCBI Taxonomy" id="2041"/>
    <lineage>
        <taxon>Bacteria</taxon>
        <taxon>Bacillati</taxon>
        <taxon>Actinomycetota</taxon>
        <taxon>Actinomycetes</taxon>
        <taxon>Propionibacteriales</taxon>
        <taxon>Nocardioidaceae</taxon>
        <taxon>Aeromicrobium</taxon>
    </lineage>
</organism>